<evidence type="ECO:0000256" key="1">
    <source>
        <dbReference type="ARBA" id="ARBA00004613"/>
    </source>
</evidence>
<evidence type="ECO:0000256" key="4">
    <source>
        <dbReference type="ARBA" id="ARBA00023180"/>
    </source>
</evidence>
<gene>
    <name evidence="7" type="ORF">ANANG_G00123150</name>
</gene>
<protein>
    <submittedName>
        <fullName evidence="7">Uncharacterized protein</fullName>
    </submittedName>
</protein>
<feature type="compositionally biased region" description="Basic residues" evidence="5">
    <location>
        <begin position="245"/>
        <end position="255"/>
    </location>
</feature>
<feature type="compositionally biased region" description="Basic and acidic residues" evidence="5">
    <location>
        <begin position="170"/>
        <end position="179"/>
    </location>
</feature>
<evidence type="ECO:0000256" key="2">
    <source>
        <dbReference type="ARBA" id="ARBA00022525"/>
    </source>
</evidence>
<feature type="compositionally biased region" description="Basic and acidic residues" evidence="5">
    <location>
        <begin position="193"/>
        <end position="244"/>
    </location>
</feature>
<keyword evidence="3 6" id="KW-0732">Signal</keyword>
<sequence length="431" mass="47618">MGSVPLCLLLSLTALGVALPEDGDEYTWPHGKVPLVRSERTVRLSRPAFGGKPQGELRGACAIECQSVLPRPDAADLERLLSYETVYENGSRTLTRVSVRGLAEDAPPERLAPAPEEGGLRHGQPLHHLRPAVLHQLPLLHHRQALHGLLRDPGLAQARADGRPLHTRRERLPEGRQEAARGAPEAPLQTERGTQERPEEGRRPERGGEGGGERRAGGKRRAGGEGRARGEGRTRGEGGREGKGGKRRGRKSRSRRSAEAKKPTFRWTRVKQTQVPQGWLKGPSGKAEVAVDYDYALLEMKRPHRQKFMDLGVVPSVRELPAGRVHFSGFDDDRAGQLVYRFCSVTEESGDLLYQQCDSRPGAGGSGIYVRLKEPGKRKWTRKIVGVFSGHHWVDVNGAQQDYNVGVRITPEKYAQICLWVHGNSEECRSA</sequence>
<feature type="region of interest" description="Disordered" evidence="5">
    <location>
        <begin position="157"/>
        <end position="265"/>
    </location>
</feature>
<feature type="chain" id="PRO_5038636280" evidence="6">
    <location>
        <begin position="19"/>
        <end position="431"/>
    </location>
</feature>
<evidence type="ECO:0000256" key="6">
    <source>
        <dbReference type="SAM" id="SignalP"/>
    </source>
</evidence>
<feature type="signal peptide" evidence="6">
    <location>
        <begin position="1"/>
        <end position="18"/>
    </location>
</feature>
<evidence type="ECO:0000256" key="5">
    <source>
        <dbReference type="SAM" id="MobiDB-lite"/>
    </source>
</evidence>
<keyword evidence="4" id="KW-0325">Glycoprotein</keyword>
<feature type="region of interest" description="Disordered" evidence="5">
    <location>
        <begin position="99"/>
        <end position="124"/>
    </location>
</feature>
<dbReference type="EMBL" id="JAFIRN010000006">
    <property type="protein sequence ID" value="KAG5847167.1"/>
    <property type="molecule type" value="Genomic_DNA"/>
</dbReference>
<name>A0A9D3S1T0_ANGAN</name>
<keyword evidence="2" id="KW-0964">Secreted</keyword>
<evidence type="ECO:0000313" key="7">
    <source>
        <dbReference type="EMBL" id="KAG5847167.1"/>
    </source>
</evidence>
<keyword evidence="8" id="KW-1185">Reference proteome</keyword>
<comment type="subcellular location">
    <subcellularLocation>
        <location evidence="1">Secreted</location>
    </subcellularLocation>
</comment>
<proteinExistence type="predicted"/>
<dbReference type="AlphaFoldDB" id="A0A9D3S1T0"/>
<accession>A0A9D3S1T0</accession>
<dbReference type="PANTHER" id="PTHR15462:SF17">
    <property type="entry name" value="INACTIVE SERINE PROTEASE 35"/>
    <property type="match status" value="1"/>
</dbReference>
<dbReference type="InterPro" id="IPR009003">
    <property type="entry name" value="Peptidase_S1_PA"/>
</dbReference>
<dbReference type="PANTHER" id="PTHR15462">
    <property type="entry name" value="SERINE PROTEASE"/>
    <property type="match status" value="1"/>
</dbReference>
<evidence type="ECO:0000256" key="3">
    <source>
        <dbReference type="ARBA" id="ARBA00022729"/>
    </source>
</evidence>
<dbReference type="Proteomes" id="UP001044222">
    <property type="component" value="Chromosome 6"/>
</dbReference>
<dbReference type="InterPro" id="IPR050966">
    <property type="entry name" value="Glutamyl_endopeptidase"/>
</dbReference>
<dbReference type="SUPFAM" id="SSF50494">
    <property type="entry name" value="Trypsin-like serine proteases"/>
    <property type="match status" value="1"/>
</dbReference>
<reference evidence="7" key="1">
    <citation type="submission" date="2021-01" db="EMBL/GenBank/DDBJ databases">
        <title>A chromosome-scale assembly of European eel, Anguilla anguilla.</title>
        <authorList>
            <person name="Henkel C."/>
            <person name="Jong-Raadsen S.A."/>
            <person name="Dufour S."/>
            <person name="Weltzien F.-A."/>
            <person name="Palstra A.P."/>
            <person name="Pelster B."/>
            <person name="Spaink H.P."/>
            <person name="Van Den Thillart G.E."/>
            <person name="Jansen H."/>
            <person name="Zahm M."/>
            <person name="Klopp C."/>
            <person name="Cedric C."/>
            <person name="Louis A."/>
            <person name="Berthelot C."/>
            <person name="Parey E."/>
            <person name="Roest Crollius H."/>
            <person name="Montfort J."/>
            <person name="Robinson-Rechavi M."/>
            <person name="Bucao C."/>
            <person name="Bouchez O."/>
            <person name="Gislard M."/>
            <person name="Lluch J."/>
            <person name="Milhes M."/>
            <person name="Lampietro C."/>
            <person name="Lopez Roques C."/>
            <person name="Donnadieu C."/>
            <person name="Braasch I."/>
            <person name="Desvignes T."/>
            <person name="Postlethwait J."/>
            <person name="Bobe J."/>
            <person name="Guiguen Y."/>
            <person name="Dirks R."/>
        </authorList>
    </citation>
    <scope>NUCLEOTIDE SEQUENCE</scope>
    <source>
        <strain evidence="7">Tag_6206</strain>
        <tissue evidence="7">Liver</tissue>
    </source>
</reference>
<comment type="caution">
    <text evidence="7">The sequence shown here is derived from an EMBL/GenBank/DDBJ whole genome shotgun (WGS) entry which is preliminary data.</text>
</comment>
<organism evidence="7 8">
    <name type="scientific">Anguilla anguilla</name>
    <name type="common">European freshwater eel</name>
    <name type="synonym">Muraena anguilla</name>
    <dbReference type="NCBI Taxonomy" id="7936"/>
    <lineage>
        <taxon>Eukaryota</taxon>
        <taxon>Metazoa</taxon>
        <taxon>Chordata</taxon>
        <taxon>Craniata</taxon>
        <taxon>Vertebrata</taxon>
        <taxon>Euteleostomi</taxon>
        <taxon>Actinopterygii</taxon>
        <taxon>Neopterygii</taxon>
        <taxon>Teleostei</taxon>
        <taxon>Anguilliformes</taxon>
        <taxon>Anguillidae</taxon>
        <taxon>Anguilla</taxon>
    </lineage>
</organism>
<evidence type="ECO:0000313" key="8">
    <source>
        <dbReference type="Proteomes" id="UP001044222"/>
    </source>
</evidence>
<dbReference type="GO" id="GO:0005576">
    <property type="term" value="C:extracellular region"/>
    <property type="evidence" value="ECO:0007669"/>
    <property type="project" value="UniProtKB-SubCell"/>
</dbReference>